<evidence type="ECO:0000256" key="2">
    <source>
        <dbReference type="SAM" id="Phobius"/>
    </source>
</evidence>
<dbReference type="AlphaFoldDB" id="A0AAD5TWK6"/>
<gene>
    <name evidence="3" type="ORF">HK099_007962</name>
</gene>
<reference evidence="3" key="1">
    <citation type="submission" date="2020-05" db="EMBL/GenBank/DDBJ databases">
        <title>Phylogenomic resolution of chytrid fungi.</title>
        <authorList>
            <person name="Stajich J.E."/>
            <person name="Amses K."/>
            <person name="Simmons R."/>
            <person name="Seto K."/>
            <person name="Myers J."/>
            <person name="Bonds A."/>
            <person name="Quandt C.A."/>
            <person name="Barry K."/>
            <person name="Liu P."/>
            <person name="Grigoriev I."/>
            <person name="Longcore J.E."/>
            <person name="James T.Y."/>
        </authorList>
    </citation>
    <scope>NUCLEOTIDE SEQUENCE</scope>
    <source>
        <strain evidence="3">JEL0476</strain>
    </source>
</reference>
<feature type="compositionally biased region" description="Acidic residues" evidence="1">
    <location>
        <begin position="8"/>
        <end position="25"/>
    </location>
</feature>
<dbReference type="Proteomes" id="UP001211065">
    <property type="component" value="Unassembled WGS sequence"/>
</dbReference>
<feature type="region of interest" description="Disordered" evidence="1">
    <location>
        <begin position="93"/>
        <end position="120"/>
    </location>
</feature>
<feature type="region of interest" description="Disordered" evidence="1">
    <location>
        <begin position="1"/>
        <end position="44"/>
    </location>
</feature>
<accession>A0AAD5TWK6</accession>
<dbReference type="EMBL" id="JADGJW010000824">
    <property type="protein sequence ID" value="KAJ3211610.1"/>
    <property type="molecule type" value="Genomic_DNA"/>
</dbReference>
<feature type="compositionally biased region" description="Basic and acidic residues" evidence="1">
    <location>
        <begin position="111"/>
        <end position="120"/>
    </location>
</feature>
<keyword evidence="2" id="KW-0812">Transmembrane</keyword>
<evidence type="ECO:0000313" key="3">
    <source>
        <dbReference type="EMBL" id="KAJ3211610.1"/>
    </source>
</evidence>
<evidence type="ECO:0000313" key="4">
    <source>
        <dbReference type="Proteomes" id="UP001211065"/>
    </source>
</evidence>
<comment type="caution">
    <text evidence="3">The sequence shown here is derived from an EMBL/GenBank/DDBJ whole genome shotgun (WGS) entry which is preliminary data.</text>
</comment>
<sequence>MASKIQEVDDELNPIIDSDESEQEAEQLRNRKNPSKKRGRNLDDVFRKEDEENKKKLFGGSILIPVLVVIVILSACIPILDKVLSVYFPASDGRGSRKGKYRQNTQNQNQHQEKQYPKAEPDVVKKNYNLQSVSELKKKSVKDLKTLLWSQNIQYSDLSEKKDFINRFRETIVKRDLRRMTKKELKSALVKNLGYKKEDLRKIDTHEELIDLYYNHEKK</sequence>
<evidence type="ECO:0000256" key="1">
    <source>
        <dbReference type="SAM" id="MobiDB-lite"/>
    </source>
</evidence>
<feature type="compositionally biased region" description="Basic residues" evidence="1">
    <location>
        <begin position="30"/>
        <end position="39"/>
    </location>
</feature>
<keyword evidence="2" id="KW-0472">Membrane</keyword>
<keyword evidence="2" id="KW-1133">Transmembrane helix</keyword>
<protein>
    <submittedName>
        <fullName evidence="3">Uncharacterized protein</fullName>
    </submittedName>
</protein>
<name>A0AAD5TWK6_9FUNG</name>
<keyword evidence="4" id="KW-1185">Reference proteome</keyword>
<proteinExistence type="predicted"/>
<organism evidence="3 4">
    <name type="scientific">Clydaea vesicula</name>
    <dbReference type="NCBI Taxonomy" id="447962"/>
    <lineage>
        <taxon>Eukaryota</taxon>
        <taxon>Fungi</taxon>
        <taxon>Fungi incertae sedis</taxon>
        <taxon>Chytridiomycota</taxon>
        <taxon>Chytridiomycota incertae sedis</taxon>
        <taxon>Chytridiomycetes</taxon>
        <taxon>Lobulomycetales</taxon>
        <taxon>Lobulomycetaceae</taxon>
        <taxon>Clydaea</taxon>
    </lineage>
</organism>
<feature type="transmembrane region" description="Helical" evidence="2">
    <location>
        <begin position="57"/>
        <end position="80"/>
    </location>
</feature>